<evidence type="ECO:0008006" key="3">
    <source>
        <dbReference type="Google" id="ProtNLM"/>
    </source>
</evidence>
<protein>
    <recommendedName>
        <fullName evidence="3">Glycosyl hydrolase-like 10 domain-containing protein</fullName>
    </recommendedName>
</protein>
<keyword evidence="2" id="KW-1185">Reference proteome</keyword>
<sequence length="723" mass="81055">MIRSRLGMIIPVFLWCFPFSALHAIGQQARETGKPHVESVDNFISTGDNHWLGESMAIDSDRSIRDALAMMKELYNTKTLYWRGLQEAAWVRTLYFRPENYRYATAMRWFRHLIENVKVERLVTRAGAEVGIDVWGVSTLGDWGSPADTPGFNDFPFCFESRLRIDHPEWVPVDKYGYRRQGGTIELAYPAARKALIDLHVQLAKEAGYKGVAFLTYVENFSLRFEDEFGYSEPVVAEFKKRYGIDIRREPFTKMASVHAWRKLRGEYVTLFFKELKEALVKEGMGLGVFLDPVMPNKPMTWATLPHTHTTIGNMYMDISQWVQNGIVDRLLVYGGVNGGLAAKTALDLAFLARGTSADISTCTSGPYNDLWKDLRRQGIKTILTLGKDADYILRSPLPVQTVAALKSGSVYEKLRFLCQVAEGSSTADAALVLPLLKSGNVITRRMALLALAKIGDRAAIPAMEHALSDVEVGVQSMAIHALSQLTGPQSVRKIFDLVGRRKSHPLLEVCHAYLHRMQPFPKEEFIQAAQFHKVPEVRLTAMRILDIKAFPDLAPVYRKGLQDKDGYVRYTSARGLGKLRNNPEAVQVLIAALRHPDVVTQCRAAVSLGELMQRKDEAAAAKQAEIIGALGEVFKRYGNGSTRSDLSWGYRSVGQALLDGGEEGENLLHAFRTQHADGQLAEMAWRVLVYREKKGPNAFNLISAKENDLLFGLRPDFMKGPK</sequence>
<accession>A0ABM6W8W0</accession>
<dbReference type="InterPro" id="IPR004155">
    <property type="entry name" value="PBS_lyase_HEAT"/>
</dbReference>
<dbReference type="InterPro" id="IPR011989">
    <property type="entry name" value="ARM-like"/>
</dbReference>
<dbReference type="Proteomes" id="UP000246099">
    <property type="component" value="Chromosome"/>
</dbReference>
<dbReference type="RefSeq" id="WP_119075672.1">
    <property type="nucleotide sequence ID" value="NZ_QXMH01000001.1"/>
</dbReference>
<gene>
    <name evidence="1" type="ORF">DLD77_00795</name>
</gene>
<dbReference type="SMART" id="SM00567">
    <property type="entry name" value="EZ_HEAT"/>
    <property type="match status" value="2"/>
</dbReference>
<reference evidence="1 2" key="1">
    <citation type="submission" date="2018-05" db="EMBL/GenBank/DDBJ databases">
        <title>Chitinophaga sp. nov., isolated from rhizosphere soil of Alhagi.</title>
        <authorList>
            <person name="Liu Y."/>
        </authorList>
    </citation>
    <scope>NUCLEOTIDE SEQUENCE [LARGE SCALE GENOMIC DNA]</scope>
    <source>
        <strain evidence="1 2">T22</strain>
    </source>
</reference>
<evidence type="ECO:0000313" key="2">
    <source>
        <dbReference type="Proteomes" id="UP000246099"/>
    </source>
</evidence>
<dbReference type="Pfam" id="PF13646">
    <property type="entry name" value="HEAT_2"/>
    <property type="match status" value="2"/>
</dbReference>
<dbReference type="InterPro" id="IPR016024">
    <property type="entry name" value="ARM-type_fold"/>
</dbReference>
<dbReference type="SUPFAM" id="SSF48371">
    <property type="entry name" value="ARM repeat"/>
    <property type="match status" value="1"/>
</dbReference>
<proteinExistence type="predicted"/>
<dbReference type="Gene3D" id="1.25.10.10">
    <property type="entry name" value="Leucine-rich Repeat Variant"/>
    <property type="match status" value="2"/>
</dbReference>
<evidence type="ECO:0000313" key="1">
    <source>
        <dbReference type="EMBL" id="AWO00345.1"/>
    </source>
</evidence>
<dbReference type="EMBL" id="CP029600">
    <property type="protein sequence ID" value="AWO00345.1"/>
    <property type="molecule type" value="Genomic_DNA"/>
</dbReference>
<name>A0ABM6W8W0_9BACT</name>
<organism evidence="1 2">
    <name type="scientific">Chitinophaga alhagiae</name>
    <dbReference type="NCBI Taxonomy" id="2203219"/>
    <lineage>
        <taxon>Bacteria</taxon>
        <taxon>Pseudomonadati</taxon>
        <taxon>Bacteroidota</taxon>
        <taxon>Chitinophagia</taxon>
        <taxon>Chitinophagales</taxon>
        <taxon>Chitinophagaceae</taxon>
        <taxon>Chitinophaga</taxon>
    </lineage>
</organism>